<dbReference type="CDD" id="cd00609">
    <property type="entry name" value="AAT_like"/>
    <property type="match status" value="1"/>
</dbReference>
<dbReference type="SUPFAM" id="SSF53383">
    <property type="entry name" value="PLP-dependent transferases"/>
    <property type="match status" value="1"/>
</dbReference>
<reference evidence="2" key="1">
    <citation type="submission" date="2021-01" db="EMBL/GenBank/DDBJ databases">
        <title>Whole genome shotgun sequence of Actinoplanes ferrugineus NBRC 15555.</title>
        <authorList>
            <person name="Komaki H."/>
            <person name="Tamura T."/>
        </authorList>
    </citation>
    <scope>NUCLEOTIDE SEQUENCE</scope>
    <source>
        <strain evidence="2">NBRC 15555</strain>
    </source>
</reference>
<protein>
    <submittedName>
        <fullName evidence="2">Aminotransferase class I/II</fullName>
    </submittedName>
</protein>
<dbReference type="InterPro" id="IPR015424">
    <property type="entry name" value="PyrdxlP-dep_Trfase"/>
</dbReference>
<feature type="domain" description="Aminotransferase class I/classII large" evidence="1">
    <location>
        <begin position="45"/>
        <end position="356"/>
    </location>
</feature>
<sequence length="363" mass="38634">MIQFEERPGILDLGWGHPRPALLPTAGWPVAAAGALAAFGWRALTYGYAAGPPPLTEWLAPRLGCPASSLFVTAGASHALALLTALLAEPGDVVLVDSPTYHLAFPMLTDARVELIRAPADDDGIDPGRLATRLRAIRASGRRVAFLYLVPTFANPTGRSLPPDRRRALAELDLMIVEDDTYRELVYDGTAPPPLWNGANVIRIGSFAKTVAPGLRLGWINGTPELVGRLSRLGYVHSGGGLNHTTALTMATFGTSGAYDTHLATVRSAYRDQRDALVAGLRPYTEIDSPAGGWFLWVTLPPPWTAATLLVAAEARGVSFVPGPRFHLHGAGGEDRIRLSFSMLPTPELTEAATRLGTALTGG</sequence>
<dbReference type="PANTHER" id="PTHR42858:SF1">
    <property type="entry name" value="LD15494P"/>
    <property type="match status" value="1"/>
</dbReference>
<dbReference type="Gene3D" id="3.40.640.10">
    <property type="entry name" value="Type I PLP-dependent aspartate aminotransferase-like (Major domain)"/>
    <property type="match status" value="1"/>
</dbReference>
<dbReference type="GO" id="GO:0047536">
    <property type="term" value="F:2-aminoadipate transaminase activity"/>
    <property type="evidence" value="ECO:0007669"/>
    <property type="project" value="TreeGrafter"/>
</dbReference>
<dbReference type="Pfam" id="PF00155">
    <property type="entry name" value="Aminotran_1_2"/>
    <property type="match status" value="1"/>
</dbReference>
<keyword evidence="3" id="KW-1185">Reference proteome</keyword>
<dbReference type="Gene3D" id="3.90.1150.10">
    <property type="entry name" value="Aspartate Aminotransferase, domain 1"/>
    <property type="match status" value="1"/>
</dbReference>
<evidence type="ECO:0000259" key="1">
    <source>
        <dbReference type="Pfam" id="PF00155"/>
    </source>
</evidence>
<dbReference type="AlphaFoldDB" id="A0A919J6N8"/>
<dbReference type="InterPro" id="IPR004839">
    <property type="entry name" value="Aminotransferase_I/II_large"/>
</dbReference>
<name>A0A919J6N8_9ACTN</name>
<keyword evidence="2" id="KW-0808">Transferase</keyword>
<dbReference type="InterPro" id="IPR015422">
    <property type="entry name" value="PyrdxlP-dep_Trfase_small"/>
</dbReference>
<comment type="caution">
    <text evidence="2">The sequence shown here is derived from an EMBL/GenBank/DDBJ whole genome shotgun (WGS) entry which is preliminary data.</text>
</comment>
<organism evidence="2 3">
    <name type="scientific">Paractinoplanes ferrugineus</name>
    <dbReference type="NCBI Taxonomy" id="113564"/>
    <lineage>
        <taxon>Bacteria</taxon>
        <taxon>Bacillati</taxon>
        <taxon>Actinomycetota</taxon>
        <taxon>Actinomycetes</taxon>
        <taxon>Micromonosporales</taxon>
        <taxon>Micromonosporaceae</taxon>
        <taxon>Paractinoplanes</taxon>
    </lineage>
</organism>
<dbReference type="InterPro" id="IPR015421">
    <property type="entry name" value="PyrdxlP-dep_Trfase_major"/>
</dbReference>
<proteinExistence type="predicted"/>
<accession>A0A919J6N8</accession>
<dbReference type="EMBL" id="BOMM01000060">
    <property type="protein sequence ID" value="GIE15038.1"/>
    <property type="molecule type" value="Genomic_DNA"/>
</dbReference>
<dbReference type="PANTHER" id="PTHR42858">
    <property type="entry name" value="AMINOTRANSFERASE"/>
    <property type="match status" value="1"/>
</dbReference>
<gene>
    <name evidence="2" type="ORF">Afe05nite_68780</name>
</gene>
<evidence type="ECO:0000313" key="2">
    <source>
        <dbReference type="EMBL" id="GIE15038.1"/>
    </source>
</evidence>
<dbReference type="RefSeq" id="WP_203821419.1">
    <property type="nucleotide sequence ID" value="NZ_BAAABP010000055.1"/>
</dbReference>
<dbReference type="GO" id="GO:0030170">
    <property type="term" value="F:pyridoxal phosphate binding"/>
    <property type="evidence" value="ECO:0007669"/>
    <property type="project" value="InterPro"/>
</dbReference>
<dbReference type="Proteomes" id="UP000598174">
    <property type="component" value="Unassembled WGS sequence"/>
</dbReference>
<keyword evidence="2" id="KW-0032">Aminotransferase</keyword>
<evidence type="ECO:0000313" key="3">
    <source>
        <dbReference type="Proteomes" id="UP000598174"/>
    </source>
</evidence>